<evidence type="ECO:0000313" key="2">
    <source>
        <dbReference type="EMBL" id="MFC3882869.1"/>
    </source>
</evidence>
<evidence type="ECO:0000313" key="3">
    <source>
        <dbReference type="Proteomes" id="UP001595752"/>
    </source>
</evidence>
<keyword evidence="1" id="KW-0472">Membrane</keyword>
<dbReference type="InterPro" id="IPR014245">
    <property type="entry name" value="Spore_III_AF"/>
</dbReference>
<keyword evidence="3" id="KW-1185">Reference proteome</keyword>
<reference evidence="3" key="1">
    <citation type="journal article" date="2019" name="Int. J. Syst. Evol. Microbiol.">
        <title>The Global Catalogue of Microorganisms (GCM) 10K type strain sequencing project: providing services to taxonomists for standard genome sequencing and annotation.</title>
        <authorList>
            <consortium name="The Broad Institute Genomics Platform"/>
            <consortium name="The Broad Institute Genome Sequencing Center for Infectious Disease"/>
            <person name="Wu L."/>
            <person name="Ma J."/>
        </authorList>
    </citation>
    <scope>NUCLEOTIDE SEQUENCE [LARGE SCALE GENOMIC DNA]</scope>
    <source>
        <strain evidence="3">CCUG 61889</strain>
    </source>
</reference>
<dbReference type="RefSeq" id="WP_377912724.1">
    <property type="nucleotide sequence ID" value="NZ_JBHRZT010000020.1"/>
</dbReference>
<proteinExistence type="predicted"/>
<dbReference type="EMBL" id="JBHRZT010000020">
    <property type="protein sequence ID" value="MFC3882869.1"/>
    <property type="molecule type" value="Genomic_DNA"/>
</dbReference>
<name>A0ABV8B139_9BACI</name>
<feature type="transmembrane region" description="Helical" evidence="1">
    <location>
        <begin position="6"/>
        <end position="25"/>
    </location>
</feature>
<dbReference type="NCBIfam" id="TIGR02896">
    <property type="entry name" value="spore_III_AF"/>
    <property type="match status" value="1"/>
</dbReference>
<organism evidence="2 3">
    <name type="scientific">Bacillus songklensis</name>
    <dbReference type="NCBI Taxonomy" id="1069116"/>
    <lineage>
        <taxon>Bacteria</taxon>
        <taxon>Bacillati</taxon>
        <taxon>Bacillota</taxon>
        <taxon>Bacilli</taxon>
        <taxon>Bacillales</taxon>
        <taxon>Bacillaceae</taxon>
        <taxon>Bacillus</taxon>
    </lineage>
</organism>
<keyword evidence="1" id="KW-0812">Transmembrane</keyword>
<dbReference type="Proteomes" id="UP001595752">
    <property type="component" value="Unassembled WGS sequence"/>
</dbReference>
<protein>
    <submittedName>
        <fullName evidence="2">Stage III sporulation protein AF</fullName>
    </submittedName>
</protein>
<comment type="caution">
    <text evidence="2">The sequence shown here is derived from an EMBL/GenBank/DDBJ whole genome shotgun (WGS) entry which is preliminary data.</text>
</comment>
<dbReference type="Pfam" id="PF09581">
    <property type="entry name" value="Spore_III_AF"/>
    <property type="match status" value="1"/>
</dbReference>
<evidence type="ECO:0000256" key="1">
    <source>
        <dbReference type="SAM" id="Phobius"/>
    </source>
</evidence>
<accession>A0ABV8B139</accession>
<gene>
    <name evidence="2" type="primary">spoIIIAF</name>
    <name evidence="2" type="ORF">ACFOU2_04845</name>
</gene>
<sequence>MAALTQWIANIILFILLATIIDMLLPNSSLQKYAKMVIGLLLLLIMITPVFQILHVNVDKLLASMNLSQSSEEKNTKNLMESKKKEIQASQHAYILEQMAVQMETEVKEELMEQYGVAIEDIVIDMESSNENSTYEDITSIHVAVHPKGEEAVSAIKIVSIDTSKPIQTERKNRDEQKIKSFLANKWGIQEGKIAVTLEEGLKKDAQG</sequence>
<keyword evidence="1" id="KW-1133">Transmembrane helix</keyword>
<feature type="transmembrane region" description="Helical" evidence="1">
    <location>
        <begin position="37"/>
        <end position="58"/>
    </location>
</feature>